<evidence type="ECO:0000313" key="2">
    <source>
        <dbReference type="Proteomes" id="UP000292881"/>
    </source>
</evidence>
<dbReference type="OrthoDB" id="4120491at2"/>
<gene>
    <name evidence="1" type="ORF">ESO86_09520</name>
</gene>
<name>A0A4Q2JMD3_9MICO</name>
<comment type="caution">
    <text evidence="1">The sequence shown here is derived from an EMBL/GenBank/DDBJ whole genome shotgun (WGS) entry which is preliminary data.</text>
</comment>
<dbReference type="EMBL" id="SDPL01000165">
    <property type="protein sequence ID" value="RXZ47068.1"/>
    <property type="molecule type" value="Genomic_DNA"/>
</dbReference>
<keyword evidence="2" id="KW-1185">Reference proteome</keyword>
<accession>A0A4Q2JMD3</accession>
<organism evidence="1 2">
    <name type="scientific">Agromyces binzhouensis</name>
    <dbReference type="NCBI Taxonomy" id="1817495"/>
    <lineage>
        <taxon>Bacteria</taxon>
        <taxon>Bacillati</taxon>
        <taxon>Actinomycetota</taxon>
        <taxon>Actinomycetes</taxon>
        <taxon>Micrococcales</taxon>
        <taxon>Microbacteriaceae</taxon>
        <taxon>Agromyces</taxon>
    </lineage>
</organism>
<proteinExistence type="predicted"/>
<dbReference type="RefSeq" id="WP_129234682.1">
    <property type="nucleotide sequence ID" value="NZ_SDPL01000165.1"/>
</dbReference>
<dbReference type="SUPFAM" id="SSF53448">
    <property type="entry name" value="Nucleotide-diphospho-sugar transferases"/>
    <property type="match status" value="1"/>
</dbReference>
<dbReference type="Gene3D" id="3.90.550.10">
    <property type="entry name" value="Spore Coat Polysaccharide Biosynthesis Protein SpsA, Chain A"/>
    <property type="match status" value="1"/>
</dbReference>
<dbReference type="Proteomes" id="UP000292881">
    <property type="component" value="Unassembled WGS sequence"/>
</dbReference>
<evidence type="ECO:0000313" key="1">
    <source>
        <dbReference type="EMBL" id="RXZ47068.1"/>
    </source>
</evidence>
<evidence type="ECO:0008006" key="3">
    <source>
        <dbReference type="Google" id="ProtNLM"/>
    </source>
</evidence>
<sequence length="236" mass="25658">MTNLVVIPWRPAPSRIPAFDRVLAWYRAELPEFRIETIDSDDDVFVLARTRNLAVARLADPDDVVVINDADTLPEAGPLREAVAAARASGRVHLPYTTYRWLGPEGTAELEAGAHPADCSHVLVRGACSGVYVTTARTWAAHGGQDERFRGWGFEDSAWRIAHETVIGAEPHRHEGAVYALSHEPEVRAGELYDRNAALMERYRDAEGDVDAMAALIAEGHAVRASNATSGPGLAA</sequence>
<protein>
    <recommendedName>
        <fullName evidence="3">Galactosyltransferase C-terminal domain-containing protein</fullName>
    </recommendedName>
</protein>
<reference evidence="1 2" key="1">
    <citation type="submission" date="2019-01" db="EMBL/GenBank/DDBJ databases">
        <authorList>
            <person name="Li J."/>
        </authorList>
    </citation>
    <scope>NUCLEOTIDE SEQUENCE [LARGE SCALE GENOMIC DNA]</scope>
    <source>
        <strain evidence="1 2">CGMCC 4.7180</strain>
    </source>
</reference>
<dbReference type="InterPro" id="IPR029044">
    <property type="entry name" value="Nucleotide-diphossugar_trans"/>
</dbReference>
<dbReference type="AlphaFoldDB" id="A0A4Q2JMD3"/>